<evidence type="ECO:0000313" key="3">
    <source>
        <dbReference type="Proteomes" id="UP001607302"/>
    </source>
</evidence>
<keyword evidence="3" id="KW-1185">Reference proteome</keyword>
<protein>
    <submittedName>
        <fullName evidence="2">Uncharacterized protein</fullName>
    </submittedName>
</protein>
<accession>A0ABD2AES3</accession>
<comment type="caution">
    <text evidence="2">The sequence shown here is derived from an EMBL/GenBank/DDBJ whole genome shotgun (WGS) entry which is preliminary data.</text>
</comment>
<evidence type="ECO:0000313" key="2">
    <source>
        <dbReference type="EMBL" id="KAL2719119.1"/>
    </source>
</evidence>
<feature type="transmembrane region" description="Helical" evidence="1">
    <location>
        <begin position="41"/>
        <end position="63"/>
    </location>
</feature>
<name>A0ABD2AES3_VESSQ</name>
<reference evidence="2 3" key="1">
    <citation type="journal article" date="2024" name="Ann. Entomol. Soc. Am.">
        <title>Genomic analyses of the southern and eastern yellowjacket wasps (Hymenoptera: Vespidae) reveal evolutionary signatures of social life.</title>
        <authorList>
            <person name="Catto M.A."/>
            <person name="Caine P.B."/>
            <person name="Orr S.E."/>
            <person name="Hunt B.G."/>
            <person name="Goodisman M.A.D."/>
        </authorList>
    </citation>
    <scope>NUCLEOTIDE SEQUENCE [LARGE SCALE GENOMIC DNA]</scope>
    <source>
        <strain evidence="2">233</strain>
        <tissue evidence="2">Head and thorax</tissue>
    </source>
</reference>
<keyword evidence="1" id="KW-0472">Membrane</keyword>
<evidence type="ECO:0000256" key="1">
    <source>
        <dbReference type="SAM" id="Phobius"/>
    </source>
</evidence>
<keyword evidence="1" id="KW-0812">Transmembrane</keyword>
<dbReference type="AlphaFoldDB" id="A0ABD2AES3"/>
<dbReference type="EMBL" id="JAUDFV010000151">
    <property type="protein sequence ID" value="KAL2719119.1"/>
    <property type="molecule type" value="Genomic_DNA"/>
</dbReference>
<organism evidence="2 3">
    <name type="scientific">Vespula squamosa</name>
    <name type="common">Southern yellow jacket</name>
    <name type="synonym">Wasp</name>
    <dbReference type="NCBI Taxonomy" id="30214"/>
    <lineage>
        <taxon>Eukaryota</taxon>
        <taxon>Metazoa</taxon>
        <taxon>Ecdysozoa</taxon>
        <taxon>Arthropoda</taxon>
        <taxon>Hexapoda</taxon>
        <taxon>Insecta</taxon>
        <taxon>Pterygota</taxon>
        <taxon>Neoptera</taxon>
        <taxon>Endopterygota</taxon>
        <taxon>Hymenoptera</taxon>
        <taxon>Apocrita</taxon>
        <taxon>Aculeata</taxon>
        <taxon>Vespoidea</taxon>
        <taxon>Vespidae</taxon>
        <taxon>Vespinae</taxon>
        <taxon>Vespula</taxon>
    </lineage>
</organism>
<feature type="non-terminal residue" evidence="2">
    <location>
        <position position="149"/>
    </location>
</feature>
<proteinExistence type="predicted"/>
<gene>
    <name evidence="2" type="ORF">V1478_011538</name>
</gene>
<keyword evidence="1" id="KW-1133">Transmembrane helix</keyword>
<sequence>MESVSNRILKKIFVAEYLCEKFEEQISKLRSKGYSGINEEIIWISIGMGITIAVLITIALCYIAREKCRKRHEGFTSAPQSRRTSHELITSPSKWNVKSMVIPSKGKVGCFALKSILIRMQIFAQACRQATKNEVDLSHCDDKDREDIS</sequence>
<dbReference type="Proteomes" id="UP001607302">
    <property type="component" value="Unassembled WGS sequence"/>
</dbReference>